<comment type="caution">
    <text evidence="1">The sequence shown here is derived from an EMBL/GenBank/DDBJ whole genome shotgun (WGS) entry which is preliminary data.</text>
</comment>
<sequence length="68" mass="8332">MEYFDNMIIFENQLIQNLIDQQLDQVYVDYSNLFIHLSKKIQQQQIFQFFLNMCPYHDLPISFLHMGK</sequence>
<organism evidence="1 2">
    <name type="scientific">Paramecium primaurelia</name>
    <dbReference type="NCBI Taxonomy" id="5886"/>
    <lineage>
        <taxon>Eukaryota</taxon>
        <taxon>Sar</taxon>
        <taxon>Alveolata</taxon>
        <taxon>Ciliophora</taxon>
        <taxon>Intramacronucleata</taxon>
        <taxon>Oligohymenophorea</taxon>
        <taxon>Peniculida</taxon>
        <taxon>Parameciidae</taxon>
        <taxon>Paramecium</taxon>
    </lineage>
</organism>
<accession>A0A8S1QR40</accession>
<gene>
    <name evidence="1" type="ORF">PPRIM_AZ9-3.1.T2200008</name>
</gene>
<proteinExistence type="predicted"/>
<evidence type="ECO:0000313" key="1">
    <source>
        <dbReference type="EMBL" id="CAD8118023.1"/>
    </source>
</evidence>
<dbReference type="AlphaFoldDB" id="A0A8S1QR40"/>
<reference evidence="1" key="1">
    <citation type="submission" date="2021-01" db="EMBL/GenBank/DDBJ databases">
        <authorList>
            <consortium name="Genoscope - CEA"/>
            <person name="William W."/>
        </authorList>
    </citation>
    <scope>NUCLEOTIDE SEQUENCE</scope>
</reference>
<dbReference type="Proteomes" id="UP000688137">
    <property type="component" value="Unassembled WGS sequence"/>
</dbReference>
<dbReference type="EMBL" id="CAJJDM010000229">
    <property type="protein sequence ID" value="CAD8118023.1"/>
    <property type="molecule type" value="Genomic_DNA"/>
</dbReference>
<keyword evidence="2" id="KW-1185">Reference proteome</keyword>
<evidence type="ECO:0000313" key="2">
    <source>
        <dbReference type="Proteomes" id="UP000688137"/>
    </source>
</evidence>
<protein>
    <submittedName>
        <fullName evidence="1">Uncharacterized protein</fullName>
    </submittedName>
</protein>
<name>A0A8S1QR40_PARPR</name>